<evidence type="ECO:0000313" key="2">
    <source>
        <dbReference type="Proteomes" id="UP000281549"/>
    </source>
</evidence>
<organism evidence="1 2">
    <name type="scientific">Rozella allomycis (strain CSF55)</name>
    <dbReference type="NCBI Taxonomy" id="988480"/>
    <lineage>
        <taxon>Eukaryota</taxon>
        <taxon>Fungi</taxon>
        <taxon>Fungi incertae sedis</taxon>
        <taxon>Cryptomycota</taxon>
        <taxon>Cryptomycota incertae sedis</taxon>
        <taxon>Rozella</taxon>
    </lineage>
</organism>
<feature type="non-terminal residue" evidence="1">
    <location>
        <position position="1"/>
    </location>
</feature>
<protein>
    <submittedName>
        <fullName evidence="1">Uncharacterized protein</fullName>
    </submittedName>
</protein>
<dbReference type="Proteomes" id="UP000281549">
    <property type="component" value="Unassembled WGS sequence"/>
</dbReference>
<dbReference type="AlphaFoldDB" id="A0A4P9Y9D1"/>
<reference evidence="2" key="1">
    <citation type="journal article" date="2018" name="Nat. Microbiol.">
        <title>Leveraging single-cell genomics to expand the fungal tree of life.</title>
        <authorList>
            <person name="Ahrendt S.R."/>
            <person name="Quandt C.A."/>
            <person name="Ciobanu D."/>
            <person name="Clum A."/>
            <person name="Salamov A."/>
            <person name="Andreopoulos B."/>
            <person name="Cheng J.F."/>
            <person name="Woyke T."/>
            <person name="Pelin A."/>
            <person name="Henrissat B."/>
            <person name="Reynolds N.K."/>
            <person name="Benny G.L."/>
            <person name="Smith M.E."/>
            <person name="James T.Y."/>
            <person name="Grigoriev I.V."/>
        </authorList>
    </citation>
    <scope>NUCLEOTIDE SEQUENCE [LARGE SCALE GENOMIC DNA]</scope>
    <source>
        <strain evidence="2">CSF55</strain>
    </source>
</reference>
<proteinExistence type="predicted"/>
<feature type="non-terminal residue" evidence="1">
    <location>
        <position position="227"/>
    </location>
</feature>
<name>A0A4P9Y9D1_ROZAC</name>
<gene>
    <name evidence="1" type="ORF">ROZALSC1DRAFT_26053</name>
</gene>
<dbReference type="SUPFAM" id="SSF49785">
    <property type="entry name" value="Galactose-binding domain-like"/>
    <property type="match status" value="1"/>
</dbReference>
<accession>A0A4P9Y9D1</accession>
<dbReference type="Gene3D" id="2.60.120.430">
    <property type="entry name" value="Galactose-binding lectin"/>
    <property type="match status" value="1"/>
</dbReference>
<evidence type="ECO:0000313" key="1">
    <source>
        <dbReference type="EMBL" id="RKP15783.1"/>
    </source>
</evidence>
<dbReference type="InterPro" id="IPR008979">
    <property type="entry name" value="Galactose-bd-like_sf"/>
</dbReference>
<sequence>YSTGLSPNALGGIEAPTSNLLASFTGNSLQIYGYSGTYTIRTSNTGCIDISGFNYIQLQVYLPLASASFNIQLSSGNLGCTGIGSSAMIVSSSYASSSLSNQYQTVYFPLSDFSMSGVDLKKIYMITLLSFTPSYYQFMFINLQFYSTGACVTSNSQSTSKRSTISTTTSAYYQNLIFSSSAISSSLSGKSTQYSTLSSTHSSGQTFIETSIRSSYASSISTSIYQY</sequence>
<dbReference type="EMBL" id="ML007717">
    <property type="protein sequence ID" value="RKP15783.1"/>
    <property type="molecule type" value="Genomic_DNA"/>
</dbReference>